<dbReference type="Proteomes" id="UP001160758">
    <property type="component" value="Unassembled WGS sequence"/>
</dbReference>
<dbReference type="EMBL" id="JAOCFT010000001">
    <property type="protein sequence ID" value="MDH1896556.1"/>
    <property type="molecule type" value="Genomic_DNA"/>
</dbReference>
<protein>
    <submittedName>
        <fullName evidence="1">Uncharacterized protein</fullName>
    </submittedName>
</protein>
<proteinExistence type="predicted"/>
<evidence type="ECO:0000313" key="1">
    <source>
        <dbReference type="EMBL" id="MDH1896556.1"/>
    </source>
</evidence>
<sequence length="214" mass="24257">MCGTEDTKDAILKRLDSARINAEAQKPKHPFPPQRIIEDLADRLAHFHPQLKYERSKTKQGERENTIRKGIEAVAAEVEKLMKKLGNFEKKYPDAADDARFNVNARFNLALGDTSLSELMKAVEVGLVLTSRKYALPSSDFEVIRIIENTWLNGRDNGKELETKDTNDGAFICFLAAVLGVSNIRARELWRDFKKARTNAVEQTRARGLERQQG</sequence>
<comment type="caution">
    <text evidence="1">The sequence shown here is derived from an EMBL/GenBank/DDBJ whole genome shotgun (WGS) entry which is preliminary data.</text>
</comment>
<accession>A0AA43AGP5</accession>
<reference evidence="1" key="1">
    <citation type="submission" date="2022-09" db="EMBL/GenBank/DDBJ databases">
        <title>Intensive care unit water sources are persistently colonized with multi-drug resistant bacteria and are the site of extensive horizontal gene transfer of antibiotic resistance genes.</title>
        <authorList>
            <person name="Diorio-Toth L."/>
        </authorList>
    </citation>
    <scope>NUCLEOTIDE SEQUENCE</scope>
    <source>
        <strain evidence="1">GD03796</strain>
    </source>
</reference>
<dbReference type="RefSeq" id="WP_279981066.1">
    <property type="nucleotide sequence ID" value="NZ_JAOCFT010000001.1"/>
</dbReference>
<dbReference type="AlphaFoldDB" id="A0AA43AGP5"/>
<evidence type="ECO:0000313" key="2">
    <source>
        <dbReference type="Proteomes" id="UP001160758"/>
    </source>
</evidence>
<organism evidence="1 2">
    <name type="scientific">Aeromonas caviae</name>
    <name type="common">Aeromonas punctata</name>
    <dbReference type="NCBI Taxonomy" id="648"/>
    <lineage>
        <taxon>Bacteria</taxon>
        <taxon>Pseudomonadati</taxon>
        <taxon>Pseudomonadota</taxon>
        <taxon>Gammaproteobacteria</taxon>
        <taxon>Aeromonadales</taxon>
        <taxon>Aeromonadaceae</taxon>
        <taxon>Aeromonas</taxon>
    </lineage>
</organism>
<name>A0AA43AGP5_AERCA</name>
<gene>
    <name evidence="1" type="ORF">N5I07_02870</name>
</gene>